<proteinExistence type="predicted"/>
<dbReference type="Gene3D" id="2.60.40.10">
    <property type="entry name" value="Immunoglobulins"/>
    <property type="match status" value="3"/>
</dbReference>
<keyword evidence="6" id="KW-1185">Reference proteome</keyword>
<comment type="caution">
    <text evidence="5">The sequence shown here is derived from an EMBL/GenBank/DDBJ whole genome shotgun (WGS) entry which is preliminary data.</text>
</comment>
<name>A0A3D9KZI2_MARFU</name>
<evidence type="ECO:0000256" key="1">
    <source>
        <dbReference type="ARBA" id="ARBA00004613"/>
    </source>
</evidence>
<dbReference type="AlphaFoldDB" id="A0A3D9KZI2"/>
<dbReference type="InterPro" id="IPR006584">
    <property type="entry name" value="Cellulose-bd_IV"/>
</dbReference>
<gene>
    <name evidence="5" type="ORF">C7460_11626</name>
</gene>
<sequence length="1177" mass="128427">MRIINYVILIASFVVAWPHVGVAQEFIHPGGLFKQSDLDRMRYMVEAGVEPYATSFEQLKATNLASYDYKVQGSSSNTRVTRNGENSGAYHSDANAAYHNALMWAITGDTRHADKCVEIFNAWKNITYVGGIPLDAGIFAWKMVEAAEIIKSTYDGWTASDIKAFQDMLVYPGYSSTAIPEEVNSETVGSFYWRILNGDSGRHGNQDAISFRAMAIMGVFLDNRKMYDRAYRYLTSQPGRTDDLPLPTGPSPSGRLIDDNQYFSSYEYVGSEGTIENYGYNGAIEHFIWENGQCQEASRDQQHAYFGLGILSGFAEVAWNQGDDAWNFLDNRLLKGYEHMSRYNVSYIRSFEDQPTPWEPDPNVGSGENAEFIQRIDRTGRWYSKAMNPHFSSNFEDVSRGGFPGKRPVYEQAWAHFDVRMGIGEDAKWTKRGLDVAIEEAGYEQIGFSLDHPGWGALCFRRPVWAAGDPITGIQNGIPVFGFESGDPIIIQAENYDHFPISGEGRTYHDLSEGNSGGQYRTDDVDIQLVSGEDFALANLQNGEWVSYTLNIPESGTYGISVNYASASGGGKVKFAGAGLDLTEEVTLPATGGGTTYVDFTVSENVKLAPGVSTFRVYIAGEDDSFSLNSFSVFFVKGNEAPDVSITSPTTGAVLTEGASLQIAASAEDSDGKVSKVEFFLGEDKIGEDDTAPFELDLEYLAEGTYEFFAKATDDSKASTLSAGVTVTVNANQQASSSKQLVAIADTYVHSGNSGQNYGTDVKTVTKWSSVDHRYAFYKFDIRGVFGPITSAKLKLSVRAASSSTRSVYRVYDDSWEELVLNHGNQPTVGSEVANIAITSSQANTYVEWDVTDYVKIENSTDGIVTFVIADPETTSTGIDFHSRERAEDQYKPLLDISFKGTSNQEPVVSITSPSAGDSFVISEAITIEAEATDSDGTIELVAFFSDDVKIGEATSAPYSITWSDAEIGEYSLTAVATDNIGSKVTSEAVYISVTPPPNEIPSASITSPAEGSVFEIGENIKVEVSATDTDGAIARVEIYRGDVKLGEDSSEPYSAVWLNATEGEYQLKAIAIDDDGDVGQSEIVNITVGEVAIPLNAMKEDAIVVFPNPVKNVLFLEGVTSNMDYRILDIAGAVQLQGTCQQSGAKIDVSSLRTGVYFVELLADESKIQRKKIIKQ</sequence>
<dbReference type="Gene3D" id="2.60.120.260">
    <property type="entry name" value="Galactose-binding domain-like"/>
    <property type="match status" value="1"/>
</dbReference>
<dbReference type="InterPro" id="IPR055372">
    <property type="entry name" value="CBM96"/>
</dbReference>
<dbReference type="NCBIfam" id="NF033679">
    <property type="entry name" value="DNRLRE_dom"/>
    <property type="match status" value="1"/>
</dbReference>
<dbReference type="Pfam" id="PF24517">
    <property type="entry name" value="CBM96"/>
    <property type="match status" value="1"/>
</dbReference>
<dbReference type="EMBL" id="QREG01000016">
    <property type="protein sequence ID" value="RED95968.1"/>
    <property type="molecule type" value="Genomic_DNA"/>
</dbReference>
<dbReference type="InterPro" id="IPR008979">
    <property type="entry name" value="Galactose-bd-like_sf"/>
</dbReference>
<dbReference type="InterPro" id="IPR026444">
    <property type="entry name" value="Secre_tail"/>
</dbReference>
<dbReference type="Pfam" id="PF17957">
    <property type="entry name" value="Big_7"/>
    <property type="match status" value="3"/>
</dbReference>
<evidence type="ECO:0000256" key="2">
    <source>
        <dbReference type="ARBA" id="ARBA00022525"/>
    </source>
</evidence>
<keyword evidence="3" id="KW-0732">Signal</keyword>
<evidence type="ECO:0000313" key="6">
    <source>
        <dbReference type="Proteomes" id="UP000256779"/>
    </source>
</evidence>
<dbReference type="PROSITE" id="PS51175">
    <property type="entry name" value="CBM6"/>
    <property type="match status" value="1"/>
</dbReference>
<dbReference type="Pfam" id="PF03422">
    <property type="entry name" value="CBM_6"/>
    <property type="match status" value="1"/>
</dbReference>
<dbReference type="RefSeq" id="WP_115869136.1">
    <property type="nucleotide sequence ID" value="NZ_QREG01000016.1"/>
</dbReference>
<feature type="domain" description="CBM6" evidence="4">
    <location>
        <begin position="489"/>
        <end position="634"/>
    </location>
</feature>
<reference evidence="5 6" key="1">
    <citation type="submission" date="2018-07" db="EMBL/GenBank/DDBJ databases">
        <title>Genomic Encyclopedia of Type Strains, Phase IV (KMG-IV): sequencing the most valuable type-strain genomes for metagenomic binning, comparative biology and taxonomic classification.</title>
        <authorList>
            <person name="Goeker M."/>
        </authorList>
    </citation>
    <scope>NUCLEOTIDE SEQUENCE [LARGE SCALE GENOMIC DNA]</scope>
    <source>
        <strain evidence="5 6">DSM 4134</strain>
    </source>
</reference>
<dbReference type="Proteomes" id="UP000256779">
    <property type="component" value="Unassembled WGS sequence"/>
</dbReference>
<dbReference type="InterPro" id="IPR013783">
    <property type="entry name" value="Ig-like_fold"/>
</dbReference>
<evidence type="ECO:0000259" key="4">
    <source>
        <dbReference type="PROSITE" id="PS51175"/>
    </source>
</evidence>
<dbReference type="Pfam" id="PF18962">
    <property type="entry name" value="Por_Secre_tail"/>
    <property type="match status" value="1"/>
</dbReference>
<evidence type="ECO:0000313" key="5">
    <source>
        <dbReference type="EMBL" id="RED95968.1"/>
    </source>
</evidence>
<dbReference type="Gene3D" id="1.50.10.100">
    <property type="entry name" value="Chondroitin AC/alginate lyase"/>
    <property type="match status" value="1"/>
</dbReference>
<dbReference type="OrthoDB" id="898870at2"/>
<dbReference type="GO" id="GO:0042597">
    <property type="term" value="C:periplasmic space"/>
    <property type="evidence" value="ECO:0007669"/>
    <property type="project" value="InterPro"/>
</dbReference>
<dbReference type="GO" id="GO:0016829">
    <property type="term" value="F:lyase activity"/>
    <property type="evidence" value="ECO:0007669"/>
    <property type="project" value="UniProtKB-KW"/>
</dbReference>
<dbReference type="CDD" id="cd04080">
    <property type="entry name" value="CBM6_cellulase-like"/>
    <property type="match status" value="1"/>
</dbReference>
<organism evidence="5 6">
    <name type="scientific">Marinoscillum furvescens DSM 4134</name>
    <dbReference type="NCBI Taxonomy" id="1122208"/>
    <lineage>
        <taxon>Bacteria</taxon>
        <taxon>Pseudomonadati</taxon>
        <taxon>Bacteroidota</taxon>
        <taxon>Cytophagia</taxon>
        <taxon>Cytophagales</taxon>
        <taxon>Reichenbachiellaceae</taxon>
        <taxon>Marinoscillum</taxon>
    </lineage>
</organism>
<dbReference type="SUPFAM" id="SSF48230">
    <property type="entry name" value="Chondroitin AC/alginate lyase"/>
    <property type="match status" value="1"/>
</dbReference>
<dbReference type="NCBIfam" id="TIGR04183">
    <property type="entry name" value="Por_Secre_tail"/>
    <property type="match status" value="1"/>
</dbReference>
<dbReference type="GO" id="GO:0030246">
    <property type="term" value="F:carbohydrate binding"/>
    <property type="evidence" value="ECO:0007669"/>
    <property type="project" value="InterPro"/>
</dbReference>
<keyword evidence="2" id="KW-0964">Secreted</keyword>
<dbReference type="SMART" id="SM00606">
    <property type="entry name" value="CBD_IV"/>
    <property type="match status" value="1"/>
</dbReference>
<evidence type="ECO:0000256" key="3">
    <source>
        <dbReference type="ARBA" id="ARBA00022729"/>
    </source>
</evidence>
<dbReference type="InterPro" id="IPR005084">
    <property type="entry name" value="CBM6"/>
</dbReference>
<dbReference type="SUPFAM" id="SSF49785">
    <property type="entry name" value="Galactose-binding domain-like"/>
    <property type="match status" value="1"/>
</dbReference>
<dbReference type="GO" id="GO:0005576">
    <property type="term" value="C:extracellular region"/>
    <property type="evidence" value="ECO:0007669"/>
    <property type="project" value="UniProtKB-SubCell"/>
</dbReference>
<dbReference type="InterPro" id="IPR008929">
    <property type="entry name" value="Chondroitin_lyas"/>
</dbReference>
<accession>A0A3D9KZI2</accession>
<comment type="subcellular location">
    <subcellularLocation>
        <location evidence="1">Secreted</location>
    </subcellularLocation>
</comment>
<protein>
    <submittedName>
        <fullName evidence="5">Putative secreted protein (Por secretion system target)</fullName>
    </submittedName>
</protein>